<dbReference type="PANTHER" id="PTHR30461">
    <property type="entry name" value="DNA-INVERTASE FROM LAMBDOID PROPHAGE"/>
    <property type="match status" value="1"/>
</dbReference>
<dbReference type="PROSITE" id="PS51737">
    <property type="entry name" value="RECOMBINASE_DNA_BIND"/>
    <property type="match status" value="1"/>
</dbReference>
<dbReference type="OrthoDB" id="65783at2"/>
<dbReference type="RefSeq" id="WP_131848816.1">
    <property type="nucleotide sequence ID" value="NZ_SLXV01000018.1"/>
</dbReference>
<dbReference type="InterPro" id="IPR050639">
    <property type="entry name" value="SSR_resolvase"/>
</dbReference>
<feature type="coiled-coil region" evidence="1">
    <location>
        <begin position="339"/>
        <end position="430"/>
    </location>
</feature>
<dbReference type="EMBL" id="SLXV01000018">
    <property type="protein sequence ID" value="TCP68271.1"/>
    <property type="molecule type" value="Genomic_DNA"/>
</dbReference>
<dbReference type="Pfam" id="PF07508">
    <property type="entry name" value="Recombinase"/>
    <property type="match status" value="1"/>
</dbReference>
<dbReference type="CDD" id="cd00338">
    <property type="entry name" value="Ser_Recombinase"/>
    <property type="match status" value="1"/>
</dbReference>
<dbReference type="Gene3D" id="3.90.1750.20">
    <property type="entry name" value="Putative Large Serine Recombinase, Chain B, Domain 2"/>
    <property type="match status" value="1"/>
</dbReference>
<comment type="caution">
    <text evidence="4">The sequence shown here is derived from an EMBL/GenBank/DDBJ whole genome shotgun (WGS) entry which is preliminary data.</text>
</comment>
<dbReference type="Proteomes" id="UP000294746">
    <property type="component" value="Unassembled WGS sequence"/>
</dbReference>
<name>A0A4R2S7A7_9BACL</name>
<dbReference type="Pfam" id="PF13408">
    <property type="entry name" value="Zn_ribbon_recom"/>
    <property type="match status" value="1"/>
</dbReference>
<reference evidence="4 5" key="1">
    <citation type="submission" date="2019-03" db="EMBL/GenBank/DDBJ databases">
        <title>Genomic Encyclopedia of Type Strains, Phase IV (KMG-IV): sequencing the most valuable type-strain genomes for metagenomic binning, comparative biology and taxonomic classification.</title>
        <authorList>
            <person name="Goeker M."/>
        </authorList>
    </citation>
    <scope>NUCLEOTIDE SEQUENCE [LARGE SCALE GENOMIC DNA]</scope>
    <source>
        <strain evidence="4 5">DSM 46831</strain>
    </source>
</reference>
<dbReference type="InterPro" id="IPR006119">
    <property type="entry name" value="Resolv_N"/>
</dbReference>
<keyword evidence="5" id="KW-1185">Reference proteome</keyword>
<dbReference type="SUPFAM" id="SSF53041">
    <property type="entry name" value="Resolvase-like"/>
    <property type="match status" value="1"/>
</dbReference>
<protein>
    <submittedName>
        <fullName evidence="4">DNA invertase Pin-like site-specific DNA recombinase</fullName>
    </submittedName>
</protein>
<dbReference type="Gene3D" id="3.40.50.1390">
    <property type="entry name" value="Resolvase, N-terminal catalytic domain"/>
    <property type="match status" value="1"/>
</dbReference>
<dbReference type="InterPro" id="IPR011109">
    <property type="entry name" value="DNA_bind_recombinase_dom"/>
</dbReference>
<evidence type="ECO:0000313" key="4">
    <source>
        <dbReference type="EMBL" id="TCP68271.1"/>
    </source>
</evidence>
<evidence type="ECO:0000259" key="2">
    <source>
        <dbReference type="PROSITE" id="PS51736"/>
    </source>
</evidence>
<dbReference type="InterPro" id="IPR038109">
    <property type="entry name" value="DNA_bind_recomb_sf"/>
</dbReference>
<organism evidence="4 5">
    <name type="scientific">Baia soyae</name>
    <dbReference type="NCBI Taxonomy" id="1544746"/>
    <lineage>
        <taxon>Bacteria</taxon>
        <taxon>Bacillati</taxon>
        <taxon>Bacillota</taxon>
        <taxon>Bacilli</taxon>
        <taxon>Bacillales</taxon>
        <taxon>Thermoactinomycetaceae</taxon>
        <taxon>Baia</taxon>
    </lineage>
</organism>
<accession>A0A4R2S7A7</accession>
<dbReference type="Pfam" id="PF00239">
    <property type="entry name" value="Resolvase"/>
    <property type="match status" value="1"/>
</dbReference>
<gene>
    <name evidence="4" type="ORF">EDD57_1189</name>
</gene>
<dbReference type="AlphaFoldDB" id="A0A4R2S7A7"/>
<evidence type="ECO:0000313" key="5">
    <source>
        <dbReference type="Proteomes" id="UP000294746"/>
    </source>
</evidence>
<dbReference type="GO" id="GO:0000150">
    <property type="term" value="F:DNA strand exchange activity"/>
    <property type="evidence" value="ECO:0007669"/>
    <property type="project" value="InterPro"/>
</dbReference>
<dbReference type="GO" id="GO:0003677">
    <property type="term" value="F:DNA binding"/>
    <property type="evidence" value="ECO:0007669"/>
    <property type="project" value="InterPro"/>
</dbReference>
<dbReference type="InterPro" id="IPR036162">
    <property type="entry name" value="Resolvase-like_N_sf"/>
</dbReference>
<dbReference type="InterPro" id="IPR025827">
    <property type="entry name" value="Zn_ribbon_recom_dom"/>
</dbReference>
<dbReference type="PROSITE" id="PS51736">
    <property type="entry name" value="RECOMBINASES_3"/>
    <property type="match status" value="1"/>
</dbReference>
<dbReference type="PANTHER" id="PTHR30461:SF23">
    <property type="entry name" value="DNA RECOMBINASE-RELATED"/>
    <property type="match status" value="1"/>
</dbReference>
<feature type="domain" description="Resolvase/invertase-type recombinase catalytic" evidence="2">
    <location>
        <begin position="10"/>
        <end position="153"/>
    </location>
</feature>
<dbReference type="SMART" id="SM00857">
    <property type="entry name" value="Resolvase"/>
    <property type="match status" value="1"/>
</dbReference>
<feature type="domain" description="Recombinase" evidence="3">
    <location>
        <begin position="161"/>
        <end position="271"/>
    </location>
</feature>
<proteinExistence type="predicted"/>
<sequence>MEDSINEIKFVAIYLRRSRDEGIDSKEVLTNHERILTRYVAEKAWKYEIHREIGSAATIKGRPIFSKLLENLDNYDAMVCIDQDRLSRDIADTIQIKQQFILTNTFFVTPDRGVIDFTKDELVSNLLAVLADSEYKKIKERLRRGQVENTRRGFWIGGTAPIGYKYDSKKKKLAVDEEKAHIVRYVFDEYIKCGSLRNVAVNLNKRGYRTATGELFYQRSIDRMIKNVCYIGVIKRTFDNETIIIKDAHEPLISESIFNKAQEIMGAMSTRGTAARARKYSLSGLVRCGQCGYSVNIQKRVSKKRTRVIMRNCLHYNYLNERMCHNRSYPLPEFEEAVFSSLIAKRDDIRKRIEQLESNEGEVKKRERDVQKQIKTLSRKNENLIKRADKLTDMYLDDDLFSREEYVRRKRDYEEQIKSTKEQIEVLRNSSNTDVEIKSSRSLLEAFDELLQPHFFDLPDEDRNLFYSRVIERINYTYEKGADQPIIEIVYR</sequence>
<keyword evidence="1" id="KW-0175">Coiled coil</keyword>
<evidence type="ECO:0000256" key="1">
    <source>
        <dbReference type="SAM" id="Coils"/>
    </source>
</evidence>
<evidence type="ECO:0000259" key="3">
    <source>
        <dbReference type="PROSITE" id="PS51737"/>
    </source>
</evidence>